<dbReference type="GO" id="GO:0004803">
    <property type="term" value="F:transposase activity"/>
    <property type="evidence" value="ECO:0007669"/>
    <property type="project" value="InterPro"/>
</dbReference>
<evidence type="ECO:0000313" key="2">
    <source>
        <dbReference type="Proteomes" id="UP000186895"/>
    </source>
</evidence>
<dbReference type="STRING" id="49186.SAMN05421647_11438"/>
<dbReference type="Proteomes" id="UP000186895">
    <property type="component" value="Unassembled WGS sequence"/>
</dbReference>
<accession>A0A1N6XI84</accession>
<organism evidence="1 2">
    <name type="scientific">Marinobacterium stanieri</name>
    <dbReference type="NCBI Taxonomy" id="49186"/>
    <lineage>
        <taxon>Bacteria</taxon>
        <taxon>Pseudomonadati</taxon>
        <taxon>Pseudomonadota</taxon>
        <taxon>Gammaproteobacteria</taxon>
        <taxon>Oceanospirillales</taxon>
        <taxon>Oceanospirillaceae</taxon>
        <taxon>Marinobacterium</taxon>
    </lineage>
</organism>
<dbReference type="NCBIfam" id="NF047595">
    <property type="entry name" value="IS66_ISRel24_TnpA"/>
    <property type="match status" value="1"/>
</dbReference>
<dbReference type="GO" id="GO:0043565">
    <property type="term" value="F:sequence-specific DNA binding"/>
    <property type="evidence" value="ECO:0007669"/>
    <property type="project" value="InterPro"/>
</dbReference>
<proteinExistence type="predicted"/>
<gene>
    <name evidence="1" type="ORF">SAMN05421647_11438</name>
</gene>
<dbReference type="AlphaFoldDB" id="A0A1N6XI84"/>
<dbReference type="Pfam" id="PF01527">
    <property type="entry name" value="HTH_Tnp_1"/>
    <property type="match status" value="1"/>
</dbReference>
<protein>
    <submittedName>
        <fullName evidence="1">Transposase</fullName>
    </submittedName>
</protein>
<dbReference type="InterPro" id="IPR002514">
    <property type="entry name" value="Transposase_8"/>
</dbReference>
<keyword evidence="2" id="KW-1185">Reference proteome</keyword>
<dbReference type="InterPro" id="IPR010921">
    <property type="entry name" value="Trp_repressor/repl_initiator"/>
</dbReference>
<dbReference type="Gene3D" id="1.10.10.10">
    <property type="entry name" value="Winged helix-like DNA-binding domain superfamily/Winged helix DNA-binding domain"/>
    <property type="match status" value="1"/>
</dbReference>
<dbReference type="SUPFAM" id="SSF48295">
    <property type="entry name" value="TrpR-like"/>
    <property type="match status" value="1"/>
</dbReference>
<dbReference type="InterPro" id="IPR036388">
    <property type="entry name" value="WH-like_DNA-bd_sf"/>
</dbReference>
<dbReference type="RefSeq" id="WP_076466274.1">
    <property type="nucleotide sequence ID" value="NZ_FTMN01000014.1"/>
</dbReference>
<name>A0A1N6XI84_9GAMM</name>
<sequence>MTLPSVSEAPNKRRRYTAEFKARIVADCQQPNASVARIALKHNLNANLVHKWIHAARQQHSELAPPAFLPIPLPAPSALPPSTGTGDSIRIEIPRANGSVVVNWPLADGDRCLRWLQDLLR</sequence>
<dbReference type="GO" id="GO:0006313">
    <property type="term" value="P:DNA transposition"/>
    <property type="evidence" value="ECO:0007669"/>
    <property type="project" value="InterPro"/>
</dbReference>
<reference evidence="1 2" key="1">
    <citation type="submission" date="2017-01" db="EMBL/GenBank/DDBJ databases">
        <authorList>
            <person name="Mah S.A."/>
            <person name="Swanson W.J."/>
            <person name="Moy G.W."/>
            <person name="Vacquier V.D."/>
        </authorList>
    </citation>
    <scope>NUCLEOTIDE SEQUENCE [LARGE SCALE GENOMIC DNA]</scope>
    <source>
        <strain evidence="1 2">DSM 7027</strain>
    </source>
</reference>
<evidence type="ECO:0000313" key="1">
    <source>
        <dbReference type="EMBL" id="SIR01959.1"/>
    </source>
</evidence>
<dbReference type="EMBL" id="FTMN01000014">
    <property type="protein sequence ID" value="SIR01959.1"/>
    <property type="molecule type" value="Genomic_DNA"/>
</dbReference>